<dbReference type="OrthoDB" id="10572782at2759"/>
<accession>R7QI18</accession>
<dbReference type="CDD" id="cd14686">
    <property type="entry name" value="bZIP"/>
    <property type="match status" value="1"/>
</dbReference>
<feature type="region of interest" description="Disordered" evidence="2">
    <location>
        <begin position="82"/>
        <end position="167"/>
    </location>
</feature>
<dbReference type="AlphaFoldDB" id="R7QI18"/>
<dbReference type="InterPro" id="IPR004827">
    <property type="entry name" value="bZIP"/>
</dbReference>
<gene>
    <name evidence="4" type="ORF">CHC_T00005934001</name>
</gene>
<name>R7QI18_CHOCR</name>
<feature type="compositionally biased region" description="Basic and acidic residues" evidence="2">
    <location>
        <begin position="230"/>
        <end position="244"/>
    </location>
</feature>
<dbReference type="InterPro" id="IPR046347">
    <property type="entry name" value="bZIP_sf"/>
</dbReference>
<evidence type="ECO:0000313" key="4">
    <source>
        <dbReference type="EMBL" id="CDF37724.1"/>
    </source>
</evidence>
<dbReference type="GO" id="GO:0003700">
    <property type="term" value="F:DNA-binding transcription factor activity"/>
    <property type="evidence" value="ECO:0007669"/>
    <property type="project" value="InterPro"/>
</dbReference>
<evidence type="ECO:0000256" key="2">
    <source>
        <dbReference type="SAM" id="MobiDB-lite"/>
    </source>
</evidence>
<evidence type="ECO:0000313" key="5">
    <source>
        <dbReference type="Proteomes" id="UP000012073"/>
    </source>
</evidence>
<reference evidence="5" key="1">
    <citation type="journal article" date="2013" name="Proc. Natl. Acad. Sci. U.S.A.">
        <title>Genome structure and metabolic features in the red seaweed Chondrus crispus shed light on evolution of the Archaeplastida.</title>
        <authorList>
            <person name="Collen J."/>
            <person name="Porcel B."/>
            <person name="Carre W."/>
            <person name="Ball S.G."/>
            <person name="Chaparro C."/>
            <person name="Tonon T."/>
            <person name="Barbeyron T."/>
            <person name="Michel G."/>
            <person name="Noel B."/>
            <person name="Valentin K."/>
            <person name="Elias M."/>
            <person name="Artiguenave F."/>
            <person name="Arun A."/>
            <person name="Aury J.M."/>
            <person name="Barbosa-Neto J.F."/>
            <person name="Bothwell J.H."/>
            <person name="Bouget F.Y."/>
            <person name="Brillet L."/>
            <person name="Cabello-Hurtado F."/>
            <person name="Capella-Gutierrez S."/>
            <person name="Charrier B."/>
            <person name="Cladiere L."/>
            <person name="Cock J.M."/>
            <person name="Coelho S.M."/>
            <person name="Colleoni C."/>
            <person name="Czjzek M."/>
            <person name="Da Silva C."/>
            <person name="Delage L."/>
            <person name="Denoeud F."/>
            <person name="Deschamps P."/>
            <person name="Dittami S.M."/>
            <person name="Gabaldon T."/>
            <person name="Gachon C.M."/>
            <person name="Groisillier A."/>
            <person name="Herve C."/>
            <person name="Jabbari K."/>
            <person name="Katinka M."/>
            <person name="Kloareg B."/>
            <person name="Kowalczyk N."/>
            <person name="Labadie K."/>
            <person name="Leblanc C."/>
            <person name="Lopez P.J."/>
            <person name="McLachlan D.H."/>
            <person name="Meslet-Cladiere L."/>
            <person name="Moustafa A."/>
            <person name="Nehr Z."/>
            <person name="Nyvall Collen P."/>
            <person name="Panaud O."/>
            <person name="Partensky F."/>
            <person name="Poulain J."/>
            <person name="Rensing S.A."/>
            <person name="Rousvoal S."/>
            <person name="Samson G."/>
            <person name="Symeonidi A."/>
            <person name="Weissenbach J."/>
            <person name="Zambounis A."/>
            <person name="Wincker P."/>
            <person name="Boyen C."/>
        </authorList>
    </citation>
    <scope>NUCLEOTIDE SEQUENCE [LARGE SCALE GENOMIC DNA]</scope>
    <source>
        <strain evidence="5">cv. Stackhouse</strain>
    </source>
</reference>
<keyword evidence="1" id="KW-0175">Coiled coil</keyword>
<feature type="compositionally biased region" description="Polar residues" evidence="2">
    <location>
        <begin position="103"/>
        <end position="112"/>
    </location>
</feature>
<dbReference type="RefSeq" id="XP_005717595.1">
    <property type="nucleotide sequence ID" value="XM_005717538.1"/>
</dbReference>
<proteinExistence type="predicted"/>
<dbReference type="EMBL" id="HG001864">
    <property type="protein sequence ID" value="CDF37724.1"/>
    <property type="molecule type" value="Genomic_DNA"/>
</dbReference>
<evidence type="ECO:0000256" key="1">
    <source>
        <dbReference type="SAM" id="Coils"/>
    </source>
</evidence>
<feature type="coiled-coil region" evidence="1">
    <location>
        <begin position="277"/>
        <end position="311"/>
    </location>
</feature>
<feature type="region of interest" description="Disordered" evidence="2">
    <location>
        <begin position="1"/>
        <end position="67"/>
    </location>
</feature>
<dbReference type="KEGG" id="ccp:CHC_T00005934001"/>
<dbReference type="SMART" id="SM00338">
    <property type="entry name" value="BRLZ"/>
    <property type="match status" value="1"/>
</dbReference>
<protein>
    <recommendedName>
        <fullName evidence="3">BZIP domain-containing protein</fullName>
    </recommendedName>
</protein>
<dbReference type="Pfam" id="PF07716">
    <property type="entry name" value="bZIP_2"/>
    <property type="match status" value="1"/>
</dbReference>
<evidence type="ECO:0000259" key="3">
    <source>
        <dbReference type="SMART" id="SM00338"/>
    </source>
</evidence>
<keyword evidence="5" id="KW-1185">Reference proteome</keyword>
<dbReference type="SUPFAM" id="SSF57959">
    <property type="entry name" value="Leucine zipper domain"/>
    <property type="match status" value="1"/>
</dbReference>
<feature type="compositionally biased region" description="Basic and acidic residues" evidence="2">
    <location>
        <begin position="253"/>
        <end position="267"/>
    </location>
</feature>
<dbReference type="Proteomes" id="UP000012073">
    <property type="component" value="Unassembled WGS sequence"/>
</dbReference>
<dbReference type="GeneID" id="17325309"/>
<dbReference type="Gramene" id="CDF37724">
    <property type="protein sequence ID" value="CDF37724"/>
    <property type="gene ID" value="CHC_T00005934001"/>
</dbReference>
<feature type="region of interest" description="Disordered" evidence="2">
    <location>
        <begin position="230"/>
        <end position="271"/>
    </location>
</feature>
<sequence length="487" mass="52945">MQPAPATDISHHISRTRSVPHVTVNKEQFPDAPGPDARAYRQSRGPAVGASLGVAHGSSKRLSRTKSGFSIKPGFRAAAAAAAASVRDSNRPHSPVVRHHSQRQVASPNTPQLRPPGSGISPLPETGVSPAPRVSPVPSPGVLRPLSSNPLGGYASKHTSASNSVESYIPADGRKAVTHSLHGSARKELFQNAAQRFSSTDFASHALTSMRLAGRAVSPNDAMMDVDHDYEQREPSSSSHDAKLASRPSRVKTTPDAKRAQNRESAKRFRVAQKKRWQELQETVERKDQEISRLKNMLQEVTNQNIAATSRLPEREALGSTEKADSLTAAEAGMFVKLMWSPSTPEEERGKGEEGAILPPLAANIGSLYRVIVAKLDGYVLGNRHVDSRCGTAMGGQVGSLLWEHVHSSDVAHLRFTVVHAARMASVMNGEPNVFSYRRRQHVVKREGHAEVGMDKIKYMRMKGCLYPISDENGHVVQVLLGEFIEI</sequence>
<feature type="compositionally biased region" description="Polar residues" evidence="2">
    <location>
        <begin position="157"/>
        <end position="166"/>
    </location>
</feature>
<organism evidence="4 5">
    <name type="scientific">Chondrus crispus</name>
    <name type="common">Carrageen Irish moss</name>
    <name type="synonym">Polymorpha crispa</name>
    <dbReference type="NCBI Taxonomy" id="2769"/>
    <lineage>
        <taxon>Eukaryota</taxon>
        <taxon>Rhodophyta</taxon>
        <taxon>Florideophyceae</taxon>
        <taxon>Rhodymeniophycidae</taxon>
        <taxon>Gigartinales</taxon>
        <taxon>Gigartinaceae</taxon>
        <taxon>Chondrus</taxon>
    </lineage>
</organism>
<feature type="domain" description="BZIP" evidence="3">
    <location>
        <begin position="254"/>
        <end position="314"/>
    </location>
</feature>